<dbReference type="PANTHER" id="PTHR31356:SF66">
    <property type="entry name" value="CATALASE-PEROXIDASE"/>
    <property type="match status" value="1"/>
</dbReference>
<keyword evidence="5 12" id="KW-0560">Oxidoreductase</keyword>
<feature type="binding site" evidence="9">
    <location>
        <position position="196"/>
    </location>
    <ligand>
        <name>Ca(2+)</name>
        <dbReference type="ChEBI" id="CHEBI:29108"/>
        <label>1</label>
    </ligand>
</feature>
<keyword evidence="9 12" id="KW-0106">Calcium</keyword>
<dbReference type="VEuPathDB" id="FungiDB:MPH_02655"/>
<dbReference type="STRING" id="1126212.K2SCB4"/>
<dbReference type="GO" id="GO:0042744">
    <property type="term" value="P:hydrogen peroxide catabolic process"/>
    <property type="evidence" value="ECO:0007669"/>
    <property type="project" value="TreeGrafter"/>
</dbReference>
<dbReference type="InterPro" id="IPR001621">
    <property type="entry name" value="Ligninase"/>
</dbReference>
<feature type="active site" description="Proton acceptor" evidence="8">
    <location>
        <position position="183"/>
    </location>
</feature>
<gene>
    <name evidence="14" type="ORF">MPH_02655</name>
</gene>
<dbReference type="AlphaFoldDB" id="K2SCB4"/>
<evidence type="ECO:0000313" key="15">
    <source>
        <dbReference type="Proteomes" id="UP000007129"/>
    </source>
</evidence>
<feature type="binding site" evidence="9">
    <location>
        <position position="198"/>
    </location>
    <ligand>
        <name>Ca(2+)</name>
        <dbReference type="ChEBI" id="CHEBI:29108"/>
        <label>1</label>
    </ligand>
</feature>
<dbReference type="EMBL" id="AHHD01000099">
    <property type="protein sequence ID" value="EKG20024.1"/>
    <property type="molecule type" value="Genomic_DNA"/>
</dbReference>
<feature type="binding site" evidence="9">
    <location>
        <position position="184"/>
    </location>
    <ligand>
        <name>Ca(2+)</name>
        <dbReference type="ChEBI" id="CHEBI:29108"/>
        <label>1</label>
    </ligand>
</feature>
<keyword evidence="11" id="KW-1015">Disulfide bond</keyword>
<evidence type="ECO:0000259" key="13">
    <source>
        <dbReference type="PROSITE" id="PS50873"/>
    </source>
</evidence>
<evidence type="ECO:0000256" key="6">
    <source>
        <dbReference type="ARBA" id="ARBA00023004"/>
    </source>
</evidence>
<feature type="binding site" evidence="9">
    <location>
        <position position="329"/>
    </location>
    <ligand>
        <name>Ca(2+)</name>
        <dbReference type="ChEBI" id="CHEBI:29108"/>
        <label>2</label>
    </ligand>
</feature>
<organism evidence="14 15">
    <name type="scientific">Macrophomina phaseolina (strain MS6)</name>
    <name type="common">Charcoal rot fungus</name>
    <dbReference type="NCBI Taxonomy" id="1126212"/>
    <lineage>
        <taxon>Eukaryota</taxon>
        <taxon>Fungi</taxon>
        <taxon>Dikarya</taxon>
        <taxon>Ascomycota</taxon>
        <taxon>Pezizomycotina</taxon>
        <taxon>Dothideomycetes</taxon>
        <taxon>Dothideomycetes incertae sedis</taxon>
        <taxon>Botryosphaeriales</taxon>
        <taxon>Botryosphaeriaceae</taxon>
        <taxon>Macrophomina</taxon>
    </lineage>
</organism>
<feature type="binding site" evidence="9">
    <location>
        <position position="324"/>
    </location>
    <ligand>
        <name>Ca(2+)</name>
        <dbReference type="ChEBI" id="CHEBI:29108"/>
        <label>2</label>
    </ligand>
</feature>
<evidence type="ECO:0000256" key="11">
    <source>
        <dbReference type="PIRSR" id="PIRSR601621-4"/>
    </source>
</evidence>
<dbReference type="GO" id="GO:0020037">
    <property type="term" value="F:heme binding"/>
    <property type="evidence" value="ECO:0007669"/>
    <property type="project" value="UniProtKB-UniRule"/>
</dbReference>
<dbReference type="Proteomes" id="UP000007129">
    <property type="component" value="Unassembled WGS sequence"/>
</dbReference>
<evidence type="ECO:0000256" key="1">
    <source>
        <dbReference type="ARBA" id="ARBA00006089"/>
    </source>
</evidence>
<comment type="cofactor">
    <cofactor evidence="9">
        <name>heme b</name>
        <dbReference type="ChEBI" id="CHEBI:60344"/>
    </cofactor>
    <text evidence="9">Binds 1 heme b (iron(II)-protoporphyrin IX) group per subunit.</text>
</comment>
<feature type="disulfide bond" evidence="11">
    <location>
        <begin position="149"/>
        <end position="402"/>
    </location>
</feature>
<evidence type="ECO:0000256" key="7">
    <source>
        <dbReference type="ARBA" id="ARBA00023180"/>
    </source>
</evidence>
<dbReference type="PRINTS" id="PR00462">
    <property type="entry name" value="LIGNINASE"/>
</dbReference>
<evidence type="ECO:0000256" key="9">
    <source>
        <dbReference type="PIRSR" id="PIRSR601621-2"/>
    </source>
</evidence>
<name>K2SCB4_MACPH</name>
<reference evidence="14 15" key="1">
    <citation type="journal article" date="2012" name="BMC Genomics">
        <title>Tools to kill: Genome of one of the most destructive plant pathogenic fungi Macrophomina phaseolina.</title>
        <authorList>
            <person name="Islam M.S."/>
            <person name="Haque M.S."/>
            <person name="Islam M.M."/>
            <person name="Emdad E.M."/>
            <person name="Halim A."/>
            <person name="Hossen Q.M.M."/>
            <person name="Hossain M.Z."/>
            <person name="Ahmed B."/>
            <person name="Rahim S."/>
            <person name="Rahman M.S."/>
            <person name="Alam M.M."/>
            <person name="Hou S."/>
            <person name="Wan X."/>
            <person name="Saito J.A."/>
            <person name="Alam M."/>
        </authorList>
    </citation>
    <scope>NUCLEOTIDE SEQUENCE [LARGE SCALE GENOMIC DNA]</scope>
    <source>
        <strain evidence="14 15">MS6</strain>
    </source>
</reference>
<keyword evidence="3 9" id="KW-0349">Heme</keyword>
<keyword evidence="7" id="KW-0325">Glycoprotein</keyword>
<dbReference type="InterPro" id="IPR002016">
    <property type="entry name" value="Haem_peroxidase"/>
</dbReference>
<feature type="binding site" evidence="9">
    <location>
        <position position="305"/>
    </location>
    <ligand>
        <name>Ca(2+)</name>
        <dbReference type="ChEBI" id="CHEBI:29108"/>
        <label>2</label>
    </ligand>
</feature>
<evidence type="ECO:0000313" key="14">
    <source>
        <dbReference type="EMBL" id="EKG20024.1"/>
    </source>
</evidence>
<feature type="site" description="Transition state stabilizer" evidence="10">
    <location>
        <position position="179"/>
    </location>
</feature>
<evidence type="ECO:0000256" key="3">
    <source>
        <dbReference type="ARBA" id="ARBA00022617"/>
    </source>
</evidence>
<dbReference type="GO" id="GO:0004601">
    <property type="term" value="F:peroxidase activity"/>
    <property type="evidence" value="ECO:0007669"/>
    <property type="project" value="UniProtKB-KW"/>
</dbReference>
<dbReference type="HOGENOM" id="CLU_041038_1_0_1"/>
<evidence type="ECO:0000256" key="12">
    <source>
        <dbReference type="RuleBase" id="RU363051"/>
    </source>
</evidence>
<evidence type="ECO:0000256" key="10">
    <source>
        <dbReference type="PIRSR" id="PIRSR601621-3"/>
    </source>
</evidence>
<sequence>MPSISCPSPVRFRRTQRQHSFSTSSLSYNRYSGKFVPAFHSTTVSVSNQSDAMKFSTVISSVALTSLLQPALAYPGMANVVSEIKARQNTNNDGDSNPEMIGDLATTGPTTPVGQSIYNILMGTESAETKQAGYIPPLIGTNACKRDTCCIWAYIAAELTLNFKGITGRCNKNARAAIRLGFHDAGTWSKSSNGGGADGSIALSGTEINKAENNGLQDIIGKMITWQKRYGVGMADLIQFAAIHAVVTCPLGPRIRFFVGRKDSKTANDVSLLPGVNDSADKLIALFQDKTITPHELAALLGAHTTSQQFFVDTTRAGAPQDSTPGVWDTRFYNQTTSDQVPKKVFRFASDVVLAKDPRMSDEWAAFADPVKGQNHWNEDYATAYTRLSLLGVNNINNLTECSKVLPWAQPKFPDAWNLFLDQ</sequence>
<dbReference type="Gene3D" id="1.10.420.10">
    <property type="entry name" value="Peroxidase, domain 2"/>
    <property type="match status" value="1"/>
</dbReference>
<dbReference type="PRINTS" id="PR00458">
    <property type="entry name" value="PEROXIDASE"/>
</dbReference>
<dbReference type="GO" id="GO:0034599">
    <property type="term" value="P:cellular response to oxidative stress"/>
    <property type="evidence" value="ECO:0007669"/>
    <property type="project" value="InterPro"/>
</dbReference>
<dbReference type="EC" id="1.11.1.-" evidence="12"/>
<keyword evidence="6 9" id="KW-0408">Iron</keyword>
<dbReference type="GO" id="GO:0046872">
    <property type="term" value="F:metal ion binding"/>
    <property type="evidence" value="ECO:0007669"/>
    <property type="project" value="UniProtKB-UniRule"/>
</dbReference>
<comment type="cofactor">
    <cofactor evidence="9 12">
        <name>Ca(2+)</name>
        <dbReference type="ChEBI" id="CHEBI:29108"/>
    </cofactor>
    <text evidence="9 12">Binds 2 calcium ions per subunit.</text>
</comment>
<accession>K2SCB4</accession>
<comment type="similarity">
    <text evidence="1 12">Belongs to the peroxidase family. Ligninase subfamily.</text>
</comment>
<dbReference type="SUPFAM" id="SSF48113">
    <property type="entry name" value="Heme-dependent peroxidases"/>
    <property type="match status" value="1"/>
</dbReference>
<comment type="caution">
    <text evidence="14">The sequence shown here is derived from an EMBL/GenBank/DDBJ whole genome shotgun (WGS) entry which is preliminary data.</text>
</comment>
<dbReference type="InParanoid" id="K2SCB4"/>
<protein>
    <recommendedName>
        <fullName evidence="12">Peroxidase</fullName>
        <ecNumber evidence="12">1.11.1.-</ecNumber>
    </recommendedName>
</protein>
<evidence type="ECO:0000256" key="8">
    <source>
        <dbReference type="PIRSR" id="PIRSR601621-1"/>
    </source>
</evidence>
<dbReference type="OrthoDB" id="2113341at2759"/>
<keyword evidence="2 12" id="KW-0575">Peroxidase</keyword>
<proteinExistence type="inferred from homology"/>
<feature type="domain" description="Plant heme peroxidase family profile" evidence="13">
    <location>
        <begin position="232"/>
        <end position="305"/>
    </location>
</feature>
<dbReference type="eggNOG" id="ENOG502SM0W">
    <property type="taxonomic scope" value="Eukaryota"/>
</dbReference>
<evidence type="ECO:0000256" key="5">
    <source>
        <dbReference type="ARBA" id="ARBA00023002"/>
    </source>
</evidence>
<dbReference type="PROSITE" id="PS50873">
    <property type="entry name" value="PEROXIDASE_4"/>
    <property type="match status" value="1"/>
</dbReference>
<feature type="binding site" description="axial binding residue" evidence="9">
    <location>
        <position position="304"/>
    </location>
    <ligand>
        <name>heme b</name>
        <dbReference type="ChEBI" id="CHEBI:60344"/>
    </ligand>
    <ligandPart>
        <name>Fe</name>
        <dbReference type="ChEBI" id="CHEBI:18248"/>
    </ligandPart>
</feature>
<dbReference type="InterPro" id="IPR019794">
    <property type="entry name" value="Peroxidases_AS"/>
</dbReference>
<dbReference type="InterPro" id="IPR044831">
    <property type="entry name" value="Ccp1-like"/>
</dbReference>
<dbReference type="FunFam" id="1.10.520.10:FF:000021">
    <property type="entry name" value="Peroxidase"/>
    <property type="match status" value="1"/>
</dbReference>
<feature type="disulfide bond" evidence="11">
    <location>
        <begin position="170"/>
        <end position="249"/>
    </location>
</feature>
<dbReference type="Pfam" id="PF00141">
    <property type="entry name" value="peroxidase"/>
    <property type="match status" value="1"/>
</dbReference>
<dbReference type="PROSITE" id="PS00436">
    <property type="entry name" value="PEROXIDASE_2"/>
    <property type="match status" value="1"/>
</dbReference>
<feature type="binding site" evidence="9">
    <location>
        <position position="322"/>
    </location>
    <ligand>
        <name>Ca(2+)</name>
        <dbReference type="ChEBI" id="CHEBI:29108"/>
        <label>2</label>
    </ligand>
</feature>
<evidence type="ECO:0000256" key="4">
    <source>
        <dbReference type="ARBA" id="ARBA00022723"/>
    </source>
</evidence>
<dbReference type="InterPro" id="IPR010255">
    <property type="entry name" value="Haem_peroxidase_sf"/>
</dbReference>
<feature type="binding site" evidence="9">
    <location>
        <position position="200"/>
    </location>
    <ligand>
        <name>Ca(2+)</name>
        <dbReference type="ChEBI" id="CHEBI:29108"/>
        <label>1</label>
    </ligand>
</feature>
<keyword evidence="4 9" id="KW-0479">Metal-binding</keyword>
<dbReference type="PANTHER" id="PTHR31356">
    <property type="entry name" value="THYLAKOID LUMENAL 29 KDA PROTEIN, CHLOROPLASTIC-RELATED"/>
    <property type="match status" value="1"/>
</dbReference>
<dbReference type="Gene3D" id="1.10.520.10">
    <property type="match status" value="1"/>
</dbReference>
<dbReference type="GO" id="GO:0000302">
    <property type="term" value="P:response to reactive oxygen species"/>
    <property type="evidence" value="ECO:0007669"/>
    <property type="project" value="TreeGrafter"/>
</dbReference>
<evidence type="ECO:0000256" key="2">
    <source>
        <dbReference type="ARBA" id="ARBA00022559"/>
    </source>
</evidence>